<reference evidence="3" key="1">
    <citation type="submission" date="2018-11" db="EMBL/GenBank/DDBJ databases">
        <authorList>
            <person name="Alioto T."/>
            <person name="Alioto T."/>
        </authorList>
    </citation>
    <scope>NUCLEOTIDE SEQUENCE</scope>
</reference>
<dbReference type="SMART" id="SM00336">
    <property type="entry name" value="BBOX"/>
    <property type="match status" value="2"/>
</dbReference>
<dbReference type="SUPFAM" id="SSF57845">
    <property type="entry name" value="B-box zinc-binding domain"/>
    <property type="match status" value="1"/>
</dbReference>
<sequence length="309" mass="35373">MTTEDKEFICGPCDYLHTPKTAVVWCPTCEEGLCHDCSVHHTAGKLSRDHKPINIDHYKEMPMQMIEEVKKCLKHDEIYELYCPNHKTHCCVQCVKEKHAKCTGVTLLRKVIENIKTSAMVTEINQELENRMEGLVKLTENRKKNVDRINKQSSELCTEFRRMRKEIESVLDEFENALNEQAITVKNTQSSIVNNTIYKIGSHESVYKDLHSDLQKVIAYGNNFQVYSAVKTIEEALVKRDGELESLIKTSSGLQEINVVFNCSEQLSSLLTKDVQLGMVNTSCSPLEFDFKHTGKTWNGIVKRTVCKH</sequence>
<keyword evidence="1" id="KW-0863">Zinc-finger</keyword>
<dbReference type="InterPro" id="IPR047153">
    <property type="entry name" value="TRIM45/56/19-like"/>
</dbReference>
<dbReference type="Proteomes" id="UP000596742">
    <property type="component" value="Unassembled WGS sequence"/>
</dbReference>
<dbReference type="PANTHER" id="PTHR25462:SF296">
    <property type="entry name" value="MEIOTIC P26, ISOFORM F"/>
    <property type="match status" value="1"/>
</dbReference>
<comment type="caution">
    <text evidence="3">The sequence shown here is derived from an EMBL/GenBank/DDBJ whole genome shotgun (WGS) entry which is preliminary data.</text>
</comment>
<accession>A0A8B6BEL4</accession>
<dbReference type="OrthoDB" id="6113404at2759"/>
<dbReference type="GO" id="GO:0008270">
    <property type="term" value="F:zinc ion binding"/>
    <property type="evidence" value="ECO:0007669"/>
    <property type="project" value="UniProtKB-KW"/>
</dbReference>
<gene>
    <name evidence="3" type="ORF">MGAL_10B075344</name>
</gene>
<dbReference type="AlphaFoldDB" id="A0A8B6BEL4"/>
<dbReference type="CDD" id="cd19757">
    <property type="entry name" value="Bbox1"/>
    <property type="match status" value="1"/>
</dbReference>
<dbReference type="PROSITE" id="PS50119">
    <property type="entry name" value="ZF_BBOX"/>
    <property type="match status" value="1"/>
</dbReference>
<evidence type="ECO:0000256" key="1">
    <source>
        <dbReference type="PROSITE-ProRule" id="PRU00024"/>
    </source>
</evidence>
<feature type="domain" description="B box-type" evidence="2">
    <location>
        <begin position="5"/>
        <end position="55"/>
    </location>
</feature>
<name>A0A8B6BEL4_MYTGA</name>
<dbReference type="PANTHER" id="PTHR25462">
    <property type="entry name" value="BONUS, ISOFORM C-RELATED"/>
    <property type="match status" value="1"/>
</dbReference>
<dbReference type="EMBL" id="UYJE01000003">
    <property type="protein sequence ID" value="VDH88926.1"/>
    <property type="molecule type" value="Genomic_DNA"/>
</dbReference>
<keyword evidence="4" id="KW-1185">Reference proteome</keyword>
<evidence type="ECO:0000313" key="3">
    <source>
        <dbReference type="EMBL" id="VDH88926.1"/>
    </source>
</evidence>
<evidence type="ECO:0000313" key="4">
    <source>
        <dbReference type="Proteomes" id="UP000596742"/>
    </source>
</evidence>
<keyword evidence="1" id="KW-0862">Zinc</keyword>
<dbReference type="Gene3D" id="3.30.160.60">
    <property type="entry name" value="Classic Zinc Finger"/>
    <property type="match status" value="1"/>
</dbReference>
<organism evidence="3 4">
    <name type="scientific">Mytilus galloprovincialis</name>
    <name type="common">Mediterranean mussel</name>
    <dbReference type="NCBI Taxonomy" id="29158"/>
    <lineage>
        <taxon>Eukaryota</taxon>
        <taxon>Metazoa</taxon>
        <taxon>Spiralia</taxon>
        <taxon>Lophotrochozoa</taxon>
        <taxon>Mollusca</taxon>
        <taxon>Bivalvia</taxon>
        <taxon>Autobranchia</taxon>
        <taxon>Pteriomorphia</taxon>
        <taxon>Mytilida</taxon>
        <taxon>Mytiloidea</taxon>
        <taxon>Mytilidae</taxon>
        <taxon>Mytilinae</taxon>
        <taxon>Mytilus</taxon>
    </lineage>
</organism>
<proteinExistence type="predicted"/>
<evidence type="ECO:0000259" key="2">
    <source>
        <dbReference type="PROSITE" id="PS50119"/>
    </source>
</evidence>
<dbReference type="InterPro" id="IPR000315">
    <property type="entry name" value="Znf_B-box"/>
</dbReference>
<protein>
    <recommendedName>
        <fullName evidence="2">B box-type domain-containing protein</fullName>
    </recommendedName>
</protein>
<keyword evidence="1" id="KW-0479">Metal-binding</keyword>